<evidence type="ECO:0000313" key="5">
    <source>
        <dbReference type="Proteomes" id="UP001429100"/>
    </source>
</evidence>
<comment type="similarity">
    <text evidence="1">Belongs to the Nudix hydrolase family. CPSF5 subfamily.</text>
</comment>
<dbReference type="EMBL" id="LN877952">
    <property type="protein sequence ID" value="CUV06806.1"/>
    <property type="molecule type" value="Genomic_DNA"/>
</dbReference>
<proteinExistence type="inferred from homology"/>
<sequence>MQEGSNNVSTNLMNDNKTEEDVLEQPTFLTNQSLLNEEQSMVTNVDHEPSWLIYPLKNYGIRVQDNSDEIQSSIPINEMNGFNGKVDNFLKDGIGRSVAALMLTHRYLCPHVVLLQNDLTSEWMLPNCTYKAWENPRIVLANFLKSMFLTSSSINSNTNSSGSNSGNNNSSTNNNNINNACSDNAVEVGEYLGTWWRTEFNYSPLPYLPPHSTRPKETIRIYQVILPPKLLFKLPKHHVLKSLPLFDLDPNIFGIACGSIPQLISRFQIQSMVQSDN</sequence>
<comment type="subunit">
    <text evidence="1">Homodimer (via N- and C-terminus); binds RNA as homodimer. Component of the cleavage factor Im (CFIm) complex.</text>
</comment>
<dbReference type="VEuPathDB" id="CryptoDB:Chro.60436"/>
<reference evidence="4 5" key="3">
    <citation type="submission" date="2017-10" db="EMBL/GenBank/DDBJ databases">
        <title>Consistent, comparative and evidence-based genome annotation and re-annotation for the closely-related species, Cryptosporidium parvum, C. hominis and C. tyzzeri.</title>
        <authorList>
            <person name="Baptista R.P."/>
            <person name="Li Y."/>
            <person name="Sateriale A."/>
            <person name="Striepen B."/>
            <person name="Kissinger J.C."/>
        </authorList>
    </citation>
    <scope>NUCLEOTIDE SEQUENCE [LARGE SCALE GENOMIC DNA]</scope>
    <source>
        <strain evidence="4">30976</strain>
    </source>
</reference>
<evidence type="ECO:0000313" key="3">
    <source>
        <dbReference type="EMBL" id="CUV06806.1"/>
    </source>
</evidence>
<keyword evidence="5" id="KW-1185">Reference proteome</keyword>
<dbReference type="PIRSF" id="PIRSF017888">
    <property type="entry name" value="CPSF-25"/>
    <property type="match status" value="1"/>
</dbReference>
<dbReference type="GO" id="GO:0003729">
    <property type="term" value="F:mRNA binding"/>
    <property type="evidence" value="ECO:0007669"/>
    <property type="project" value="UniProtKB-UniRule"/>
</dbReference>
<keyword evidence="1" id="KW-0963">Cytoplasm</keyword>
<dbReference type="GO" id="GO:0005737">
    <property type="term" value="C:cytoplasm"/>
    <property type="evidence" value="ECO:0007669"/>
    <property type="project" value="UniProtKB-SubCell"/>
</dbReference>
<dbReference type="GO" id="GO:0005849">
    <property type="term" value="C:mRNA cleavage factor complex"/>
    <property type="evidence" value="ECO:0007669"/>
    <property type="project" value="UniProtKB-UniRule"/>
</dbReference>
<gene>
    <name evidence="3" type="ORF">CHUDEA6_3810</name>
    <name evidence="4" type="ORF">GY17_00000397</name>
</gene>
<reference evidence="3" key="2">
    <citation type="submission" date="2015-08" db="EMBL/GenBank/DDBJ databases">
        <authorList>
            <person name="Babu N.S."/>
            <person name="Beckwith C.J."/>
            <person name="Beseler K.G."/>
            <person name="Brison A."/>
            <person name="Carone J.V."/>
            <person name="Caskin T.P."/>
            <person name="Diamond M."/>
            <person name="Durham M.E."/>
            <person name="Foxe J.M."/>
            <person name="Go M."/>
            <person name="Henderson B.A."/>
            <person name="Jones I.B."/>
            <person name="McGettigan J.A."/>
            <person name="Micheletti S.J."/>
            <person name="Nasrallah M.E."/>
            <person name="Ortiz D."/>
            <person name="Piller C.R."/>
            <person name="Privatt S.R."/>
            <person name="Schneider S.L."/>
            <person name="Sharp S."/>
            <person name="Smith T.C."/>
            <person name="Stanton J.D."/>
            <person name="Ullery H.E."/>
            <person name="Wilson R.J."/>
            <person name="Serrano M.G."/>
            <person name="Buck G."/>
            <person name="Lee V."/>
            <person name="Wang Y."/>
            <person name="Carvalho R."/>
            <person name="Voegtly L."/>
            <person name="Shi R."/>
            <person name="Duckworth R."/>
            <person name="Johnson A."/>
            <person name="Loviza R."/>
            <person name="Walstead R."/>
            <person name="Shah Z."/>
            <person name="Kiflezghi M."/>
            <person name="Wade K."/>
            <person name="Ball S.L."/>
            <person name="Bradley K.W."/>
            <person name="Asai D.J."/>
            <person name="Bowman C.A."/>
            <person name="Russell D.A."/>
            <person name="Pope W.H."/>
            <person name="Jacobs-Sera D."/>
            <person name="Hendrix R.W."/>
            <person name="Hatfull G.F."/>
        </authorList>
    </citation>
    <scope>NUCLEOTIDE SEQUENCE [LARGE SCALE GENOMIC DNA]</scope>
</reference>
<dbReference type="Proteomes" id="UP000199752">
    <property type="component" value="Chromosome 6"/>
</dbReference>
<keyword evidence="1" id="KW-0694">RNA-binding</keyword>
<dbReference type="VEuPathDB" id="CryptoDB:GY17_00000397"/>
<dbReference type="Pfam" id="PF13869">
    <property type="entry name" value="NUDIX_2"/>
    <property type="match status" value="1"/>
</dbReference>
<dbReference type="AlphaFoldDB" id="A0A0S4TH81"/>
<feature type="region of interest" description="Disordered" evidence="2">
    <location>
        <begin position="157"/>
        <end position="176"/>
    </location>
</feature>
<dbReference type="VEuPathDB" id="CryptoDB:ChTU502y2012_316g0025"/>
<comment type="function">
    <text evidence="1">Component of the cleavage factor Im (CFIm) complex that functions as an activator of the pre-mRNA 3'-end cleavage and polyadenylation processing required for the maturation of pre-mRNA into functional mRNAs. CFIm contributes to the recruitment of multiprotein complexes on specific sequences on the pre-mRNA 3'-end, so called cleavage and polyadenylation signals (pA signals). Most pre-mRNAs contain multiple pA signals, resulting in alternative cleavage and polyadenylation (APA) producing mRNAs with variable 3'-end formation. The CFIm complex acts as a key regulator of cleavage and polyadenylation site choice during APA through its binding to 5'-UGUA-3' elements localized in the 3'-untranslated region (UTR) for a huge number of pre-mRNAs.</text>
</comment>
<feature type="region of interest" description="Disordered" evidence="2">
    <location>
        <begin position="1"/>
        <end position="22"/>
    </location>
</feature>
<keyword evidence="1" id="KW-0507">mRNA processing</keyword>
<evidence type="ECO:0000256" key="2">
    <source>
        <dbReference type="SAM" id="MobiDB-lite"/>
    </source>
</evidence>
<dbReference type="PANTHER" id="PTHR13047">
    <property type="entry name" value="PRE-MRNA CLEAVAGE FACTOR IM, 25KD SUBUNIT"/>
    <property type="match status" value="1"/>
</dbReference>
<evidence type="ECO:0000313" key="4">
    <source>
        <dbReference type="EMBL" id="PPS97392.1"/>
    </source>
</evidence>
<organism evidence="3">
    <name type="scientific">Cryptosporidium hominis</name>
    <dbReference type="NCBI Taxonomy" id="237895"/>
    <lineage>
        <taxon>Eukaryota</taxon>
        <taxon>Sar</taxon>
        <taxon>Alveolata</taxon>
        <taxon>Apicomplexa</taxon>
        <taxon>Conoidasida</taxon>
        <taxon>Coccidia</taxon>
        <taxon>Eucoccidiorida</taxon>
        <taxon>Eimeriorina</taxon>
        <taxon>Cryptosporidiidae</taxon>
        <taxon>Cryptosporidium</taxon>
    </lineage>
</organism>
<protein>
    <recommendedName>
        <fullName evidence="1">Cleavage and polyadenylation specificity factor subunit 5</fullName>
    </recommendedName>
</protein>
<dbReference type="InterPro" id="IPR016706">
    <property type="entry name" value="Cleav_polyA_spec_factor_su5"/>
</dbReference>
<keyword evidence="1" id="KW-0539">Nucleus</keyword>
<name>A0A0S4TH81_CRYHO</name>
<dbReference type="GO" id="GO:0031124">
    <property type="term" value="P:mRNA 3'-end processing"/>
    <property type="evidence" value="ECO:0007669"/>
    <property type="project" value="InterPro"/>
</dbReference>
<dbReference type="EMBL" id="JTAI01000007">
    <property type="protein sequence ID" value="PPS97392.1"/>
    <property type="molecule type" value="Genomic_DNA"/>
</dbReference>
<reference evidence="4 5" key="1">
    <citation type="submission" date="2014-11" db="EMBL/GenBank/DDBJ databases">
        <title>Comparative genomic analysis of Cryptosporidium hominis reveals occurrence of genetic recombination in virulent subtypes.</title>
        <authorList>
            <person name="Guo Y."/>
            <person name="Tang K."/>
            <person name="Frace M."/>
            <person name="Li N."/>
            <person name="Roellig D.M."/>
            <person name="Sammons S."/>
            <person name="Knipe K."/>
            <person name="Rowe L."/>
            <person name="Feng Y."/>
            <person name="Xiao L."/>
        </authorList>
    </citation>
    <scope>NUCLEOTIDE SEQUENCE [LARGE SCALE GENOMIC DNA]</scope>
    <source>
        <strain evidence="4">30976</strain>
    </source>
</reference>
<dbReference type="OrthoDB" id="277288at2759"/>
<accession>A0A0S4TH81</accession>
<dbReference type="Gene3D" id="3.90.79.10">
    <property type="entry name" value="Nucleoside Triphosphate Pyrophosphohydrolase"/>
    <property type="match status" value="1"/>
</dbReference>
<feature type="compositionally biased region" description="Polar residues" evidence="2">
    <location>
        <begin position="1"/>
        <end position="15"/>
    </location>
</feature>
<dbReference type="Proteomes" id="UP001429100">
    <property type="component" value="Unassembled WGS sequence"/>
</dbReference>
<dbReference type="VEuPathDB" id="CryptoDB:CHUDEA6_3810"/>
<comment type="subcellular location">
    <subcellularLocation>
        <location evidence="1">Nucleus</location>
    </subcellularLocation>
    <subcellularLocation>
        <location evidence="1">Cytoplasm</location>
    </subcellularLocation>
</comment>
<evidence type="ECO:0000256" key="1">
    <source>
        <dbReference type="PIRNR" id="PIRNR017888"/>
    </source>
</evidence>